<keyword evidence="4" id="KW-1185">Reference proteome</keyword>
<dbReference type="Pfam" id="PF17761">
    <property type="entry name" value="DUF1016_N"/>
    <property type="match status" value="1"/>
</dbReference>
<evidence type="ECO:0000313" key="3">
    <source>
        <dbReference type="EMBL" id="MCJ2379970.1"/>
    </source>
</evidence>
<dbReference type="InterPro" id="IPR009362">
    <property type="entry name" value="YhcG_C"/>
</dbReference>
<evidence type="ECO:0000259" key="1">
    <source>
        <dbReference type="Pfam" id="PF06250"/>
    </source>
</evidence>
<protein>
    <submittedName>
        <fullName evidence="3">PDDEXK nuclease domain-containing protein</fullName>
    </submittedName>
</protein>
<dbReference type="InterPro" id="IPR053148">
    <property type="entry name" value="PD-DEXK-like_domain"/>
</dbReference>
<reference evidence="3 4" key="1">
    <citation type="submission" date="2022-03" db="EMBL/GenBank/DDBJ databases">
        <title>Parabacteroides sp. nov. isolated from swine feces.</title>
        <authorList>
            <person name="Bak J.E."/>
        </authorList>
    </citation>
    <scope>NUCLEOTIDE SEQUENCE [LARGE SCALE GENOMIC DNA]</scope>
    <source>
        <strain evidence="3 4">AGMB00274</strain>
    </source>
</reference>
<sequence>MGENNGLNQLSELNNAVHIIKNAILNSQERALGLVNQEQLALYYGIGRFISANTRNKNWGKGFIEALSEQLRKELPGLRGFSAPSLRKMRTFYEEWKSLSDISFVETNKLATNISNSFVETNELPIVHFKVGSDFPISAFMGIGFTHHYAIVSKVKDMEQRKFYIQFAFETKAKVDELERMINDDLYNHQGQLPNNFKKNIPDKLQAYRAISMFKDEYLLDFINVEELFVRDKDRDERLIEQGIIQNVKEFIMTFGKDFTFVGNQYHLEKYGVEEFPDLLFFNRELAALVCVELKDGPFKPGYLGQLAAYLRILDDDVRKPNENPSIGIILCKSANKKFVEYVIQDYDKPMGVATYKTSADMDERLKKLLPPVEELEKLL</sequence>
<feature type="domain" description="YhcG N-terminal" evidence="2">
    <location>
        <begin position="20"/>
        <end position="188"/>
    </location>
</feature>
<evidence type="ECO:0000313" key="4">
    <source>
        <dbReference type="Proteomes" id="UP001165444"/>
    </source>
</evidence>
<dbReference type="RefSeq" id="WP_243323662.1">
    <property type="nucleotide sequence ID" value="NZ_JAKZMM010000009.1"/>
</dbReference>
<gene>
    <name evidence="3" type="ORF">MUN53_04990</name>
</gene>
<evidence type="ECO:0000259" key="2">
    <source>
        <dbReference type="Pfam" id="PF17761"/>
    </source>
</evidence>
<proteinExistence type="predicted"/>
<dbReference type="PANTHER" id="PTHR30547">
    <property type="entry name" value="UNCHARACTERIZED PROTEIN YHCG-RELATED"/>
    <property type="match status" value="1"/>
</dbReference>
<dbReference type="EMBL" id="JAKZMM010000009">
    <property type="protein sequence ID" value="MCJ2379970.1"/>
    <property type="molecule type" value="Genomic_DNA"/>
</dbReference>
<accession>A0ABT0BZB2</accession>
<dbReference type="InterPro" id="IPR011856">
    <property type="entry name" value="tRNA_endonuc-like_dom_sf"/>
</dbReference>
<comment type="caution">
    <text evidence="3">The sequence shown here is derived from an EMBL/GenBank/DDBJ whole genome shotgun (WGS) entry which is preliminary data.</text>
</comment>
<dbReference type="Proteomes" id="UP001165444">
    <property type="component" value="Unassembled WGS sequence"/>
</dbReference>
<organism evidence="3 4">
    <name type="scientific">Parabacteroides faecalis</name>
    <dbReference type="NCBI Taxonomy" id="2924040"/>
    <lineage>
        <taxon>Bacteria</taxon>
        <taxon>Pseudomonadati</taxon>
        <taxon>Bacteroidota</taxon>
        <taxon>Bacteroidia</taxon>
        <taxon>Bacteroidales</taxon>
        <taxon>Tannerellaceae</taxon>
        <taxon>Parabacteroides</taxon>
    </lineage>
</organism>
<dbReference type="InterPro" id="IPR041527">
    <property type="entry name" value="YhcG_N"/>
</dbReference>
<name>A0ABT0BZB2_9BACT</name>
<dbReference type="Gene3D" id="3.40.1350.10">
    <property type="match status" value="1"/>
</dbReference>
<dbReference type="Pfam" id="PF06250">
    <property type="entry name" value="YhcG_C"/>
    <property type="match status" value="1"/>
</dbReference>
<feature type="domain" description="YhcG PDDEXK nuclease" evidence="1">
    <location>
        <begin position="213"/>
        <end position="368"/>
    </location>
</feature>
<dbReference type="PANTHER" id="PTHR30547:SF0">
    <property type="entry name" value="BLR8175 PROTEIN"/>
    <property type="match status" value="1"/>
</dbReference>